<dbReference type="AlphaFoldDB" id="A0AAV2LSA8"/>
<name>A0AAV2LSA8_KNICA</name>
<evidence type="ECO:0000313" key="1">
    <source>
        <dbReference type="EMBL" id="CAL1603424.1"/>
    </source>
</evidence>
<dbReference type="EMBL" id="OZ035826">
    <property type="protein sequence ID" value="CAL1603424.1"/>
    <property type="molecule type" value="Genomic_DNA"/>
</dbReference>
<reference evidence="1 2" key="1">
    <citation type="submission" date="2024-04" db="EMBL/GenBank/DDBJ databases">
        <authorList>
            <person name="Waldvogel A.-M."/>
            <person name="Schoenle A."/>
        </authorList>
    </citation>
    <scope>NUCLEOTIDE SEQUENCE [LARGE SCALE GENOMIC DNA]</scope>
</reference>
<accession>A0AAV2LSA8</accession>
<evidence type="ECO:0000313" key="2">
    <source>
        <dbReference type="Proteomes" id="UP001497482"/>
    </source>
</evidence>
<protein>
    <submittedName>
        <fullName evidence="1">Uncharacterized protein</fullName>
    </submittedName>
</protein>
<dbReference type="Proteomes" id="UP001497482">
    <property type="component" value="Chromosome 4"/>
</dbReference>
<sequence>MREHASCEAERLTERLMEKLAERLAEKLAEKLADRLAERLAERLVERLVERRARGQGACGSYRGPGGTKAMTQMNARYYPYRRITIISSYLN</sequence>
<keyword evidence="2" id="KW-1185">Reference proteome</keyword>
<proteinExistence type="predicted"/>
<gene>
    <name evidence="1" type="ORF">KC01_LOCUS31108</name>
</gene>
<organism evidence="1 2">
    <name type="scientific">Knipowitschia caucasica</name>
    <name type="common">Caucasian dwarf goby</name>
    <name type="synonym">Pomatoschistus caucasicus</name>
    <dbReference type="NCBI Taxonomy" id="637954"/>
    <lineage>
        <taxon>Eukaryota</taxon>
        <taxon>Metazoa</taxon>
        <taxon>Chordata</taxon>
        <taxon>Craniata</taxon>
        <taxon>Vertebrata</taxon>
        <taxon>Euteleostomi</taxon>
        <taxon>Actinopterygii</taxon>
        <taxon>Neopterygii</taxon>
        <taxon>Teleostei</taxon>
        <taxon>Neoteleostei</taxon>
        <taxon>Acanthomorphata</taxon>
        <taxon>Gobiaria</taxon>
        <taxon>Gobiiformes</taxon>
        <taxon>Gobioidei</taxon>
        <taxon>Gobiidae</taxon>
        <taxon>Gobiinae</taxon>
        <taxon>Knipowitschia</taxon>
    </lineage>
</organism>